<proteinExistence type="predicted"/>
<dbReference type="Proteomes" id="UP000767446">
    <property type="component" value="Unassembled WGS sequence"/>
</dbReference>
<keyword evidence="1" id="KW-0711">Selenium</keyword>
<dbReference type="InterPro" id="IPR027417">
    <property type="entry name" value="P-loop_NTPase"/>
</dbReference>
<dbReference type="SMART" id="SM00450">
    <property type="entry name" value="RHOD"/>
    <property type="match status" value="1"/>
</dbReference>
<keyword evidence="3" id="KW-0808">Transferase</keyword>
<dbReference type="InterPro" id="IPR058840">
    <property type="entry name" value="AAA_SelU"/>
</dbReference>
<evidence type="ECO:0000259" key="2">
    <source>
        <dbReference type="PROSITE" id="PS50206"/>
    </source>
</evidence>
<dbReference type="InterPro" id="IPR017582">
    <property type="entry name" value="SelU"/>
</dbReference>
<gene>
    <name evidence="3" type="primary">mnmH</name>
    <name evidence="3" type="ORF">DSM107014_00470</name>
</gene>
<name>A0A941GLL9_9CHRO</name>
<dbReference type="Pfam" id="PF00581">
    <property type="entry name" value="Rhodanese"/>
    <property type="match status" value="1"/>
</dbReference>
<dbReference type="NCBIfam" id="NF008750">
    <property type="entry name" value="PRK11784.1-2"/>
    <property type="match status" value="1"/>
</dbReference>
<dbReference type="Gene3D" id="3.40.250.10">
    <property type="entry name" value="Rhodanese-like domain"/>
    <property type="match status" value="1"/>
</dbReference>
<dbReference type="SUPFAM" id="SSF52821">
    <property type="entry name" value="Rhodanese/Cell cycle control phosphatase"/>
    <property type="match status" value="1"/>
</dbReference>
<protein>
    <submittedName>
        <fullName evidence="3">tRNA 2-selenouridine(34) synthase MnmH</fullName>
        <ecNumber evidence="3">2.5.1.-</ecNumber>
    </submittedName>
</protein>
<dbReference type="PROSITE" id="PS50206">
    <property type="entry name" value="RHODANESE_3"/>
    <property type="match status" value="1"/>
</dbReference>
<dbReference type="PANTHER" id="PTHR30401:SF0">
    <property type="entry name" value="TRNA 2-SELENOURIDINE SYNTHASE"/>
    <property type="match status" value="1"/>
</dbReference>
<dbReference type="Pfam" id="PF26341">
    <property type="entry name" value="AAA_SelU"/>
    <property type="match status" value="1"/>
</dbReference>
<reference evidence="3" key="1">
    <citation type="submission" date="2021-02" db="EMBL/GenBank/DDBJ databases">
        <title>Metagenome analyses of Stigonema ocellatum DSM 106950, Chlorogloea purpurea SAG 13.99 and Gomphosphaeria aponina DSM 107014.</title>
        <authorList>
            <person name="Marter P."/>
            <person name="Huang S."/>
        </authorList>
    </citation>
    <scope>NUCLEOTIDE SEQUENCE</scope>
    <source>
        <strain evidence="3">JP213</strain>
    </source>
</reference>
<dbReference type="InterPro" id="IPR036873">
    <property type="entry name" value="Rhodanese-like_dom_sf"/>
</dbReference>
<dbReference type="NCBIfam" id="NF008752">
    <property type="entry name" value="PRK11784.1-4"/>
    <property type="match status" value="1"/>
</dbReference>
<evidence type="ECO:0000313" key="3">
    <source>
        <dbReference type="EMBL" id="MBR8826374.1"/>
    </source>
</evidence>
<evidence type="ECO:0000313" key="4">
    <source>
        <dbReference type="Proteomes" id="UP000767446"/>
    </source>
</evidence>
<dbReference type="EC" id="2.5.1.-" evidence="3"/>
<sequence length="351" mass="40656">MRSPLYTTTPWQGQYSEIIDVRSEKEFIEDHIPSAINLPVLNNAERAKVGTIYKQVSPFEARKIGAALVSKNISHYLTEHFATKEKNYSPLVYCWRGGQRSHSLALVLSQIGWRVTVVDGGYQTYRAYVREELSELPQQFKYQILCGLTGSGKTHILRELATRGVQVLDLEKLANHRGSLLGEEWEGKTEPQPTQKKFESLLLQELQKFEPHKTIWLESESNKIGQIYLPSSLWEMMKQANCVEVQLPLEARVEWLLQEYPHLVNYPEVLKSKLALFKFRYGKKKIEQWYELIDEKQWQILVGDLLVSHYDPSYHHSMGKTFQGIKKELKIPDLSIKSVHGALEILRNFQA</sequence>
<dbReference type="GO" id="GO:0043828">
    <property type="term" value="F:tRNA 2-selenouridine synthase activity"/>
    <property type="evidence" value="ECO:0007669"/>
    <property type="project" value="InterPro"/>
</dbReference>
<organism evidence="3 4">
    <name type="scientific">Gomphosphaeria aponina SAG 52.96 = DSM 107014</name>
    <dbReference type="NCBI Taxonomy" id="1521640"/>
    <lineage>
        <taxon>Bacteria</taxon>
        <taxon>Bacillati</taxon>
        <taxon>Cyanobacteriota</taxon>
        <taxon>Cyanophyceae</taxon>
        <taxon>Oscillatoriophycideae</taxon>
        <taxon>Chroococcales</taxon>
        <taxon>Gomphosphaeriaceae</taxon>
        <taxon>Gomphosphaeria</taxon>
    </lineage>
</organism>
<accession>A0A941GLL9</accession>
<evidence type="ECO:0000256" key="1">
    <source>
        <dbReference type="ARBA" id="ARBA00023266"/>
    </source>
</evidence>
<feature type="domain" description="Rhodanese" evidence="2">
    <location>
        <begin position="18"/>
        <end position="134"/>
    </location>
</feature>
<dbReference type="GO" id="GO:0002098">
    <property type="term" value="P:tRNA wobble uridine modification"/>
    <property type="evidence" value="ECO:0007669"/>
    <property type="project" value="InterPro"/>
</dbReference>
<dbReference type="SUPFAM" id="SSF52540">
    <property type="entry name" value="P-loop containing nucleoside triphosphate hydrolases"/>
    <property type="match status" value="1"/>
</dbReference>
<dbReference type="EMBL" id="JADQBC010000002">
    <property type="protein sequence ID" value="MBR8826374.1"/>
    <property type="molecule type" value="Genomic_DNA"/>
</dbReference>
<dbReference type="AlphaFoldDB" id="A0A941GLL9"/>
<comment type="caution">
    <text evidence="3">The sequence shown here is derived from an EMBL/GenBank/DDBJ whole genome shotgun (WGS) entry which is preliminary data.</text>
</comment>
<dbReference type="NCBIfam" id="TIGR03167">
    <property type="entry name" value="tRNA_sel_U_synt"/>
    <property type="match status" value="1"/>
</dbReference>
<dbReference type="InterPro" id="IPR001763">
    <property type="entry name" value="Rhodanese-like_dom"/>
</dbReference>
<dbReference type="PANTHER" id="PTHR30401">
    <property type="entry name" value="TRNA 2-SELENOURIDINE SYNTHASE"/>
    <property type="match status" value="1"/>
</dbReference>